<keyword evidence="2" id="KW-1133">Transmembrane helix</keyword>
<proteinExistence type="predicted"/>
<gene>
    <name evidence="3" type="ORF">GCM10012287_20250</name>
</gene>
<name>A0ABQ2M6I6_9ACTN</name>
<keyword evidence="2" id="KW-0812">Transmembrane</keyword>
<accession>A0ABQ2M6I6</accession>
<evidence type="ECO:0000256" key="2">
    <source>
        <dbReference type="SAM" id="Phobius"/>
    </source>
</evidence>
<feature type="region of interest" description="Disordered" evidence="1">
    <location>
        <begin position="177"/>
        <end position="198"/>
    </location>
</feature>
<feature type="region of interest" description="Disordered" evidence="1">
    <location>
        <begin position="235"/>
        <end position="276"/>
    </location>
</feature>
<keyword evidence="2" id="KW-0472">Membrane</keyword>
<evidence type="ECO:0000313" key="4">
    <source>
        <dbReference type="Proteomes" id="UP000631535"/>
    </source>
</evidence>
<sequence>MPDDVGGQPFPNGEEPEYRHHGAADDEFASVVFDEDFVRSAVVHEPTAAERILAAAQSHAESETARGFEDGYGYAPGAESEFDLDADDLDEDADEDPDDEGRFDSSDYSEYVDLADGEDHEPYPPYGQYDTYTSYGPYSTFGDTAQFDQQFRQYNQFEQYSQFGMYRRYDPRLELGDEHGSDYRRPHGRPGKHSASARTYRGHVRWQRPVAWVLAVVMGIGMVALALSAIYRGTSHQRQDPAPPPATSGVDSYMSEHGGSHTPQGAPNLSARPRGG</sequence>
<feature type="compositionally biased region" description="Acidic residues" evidence="1">
    <location>
        <begin position="80"/>
        <end position="99"/>
    </location>
</feature>
<reference evidence="4" key="1">
    <citation type="journal article" date="2019" name="Int. J. Syst. Evol. Microbiol.">
        <title>The Global Catalogue of Microorganisms (GCM) 10K type strain sequencing project: providing services to taxonomists for standard genome sequencing and annotation.</title>
        <authorList>
            <consortium name="The Broad Institute Genomics Platform"/>
            <consortium name="The Broad Institute Genome Sequencing Center for Infectious Disease"/>
            <person name="Wu L."/>
            <person name="Ma J."/>
        </authorList>
    </citation>
    <scope>NUCLEOTIDE SEQUENCE [LARGE SCALE GENOMIC DNA]</scope>
    <source>
        <strain evidence="4">CGMCC 4.7178</strain>
    </source>
</reference>
<feature type="compositionally biased region" description="Basic and acidic residues" evidence="1">
    <location>
        <begin position="60"/>
        <end position="69"/>
    </location>
</feature>
<feature type="region of interest" description="Disordered" evidence="1">
    <location>
        <begin position="54"/>
        <end position="109"/>
    </location>
</feature>
<evidence type="ECO:0000256" key="1">
    <source>
        <dbReference type="SAM" id="MobiDB-lite"/>
    </source>
</evidence>
<dbReference type="EMBL" id="BMMP01000005">
    <property type="protein sequence ID" value="GGO47484.1"/>
    <property type="molecule type" value="Genomic_DNA"/>
</dbReference>
<dbReference type="Proteomes" id="UP000631535">
    <property type="component" value="Unassembled WGS sequence"/>
</dbReference>
<protein>
    <submittedName>
        <fullName evidence="3">Uncharacterized protein</fullName>
    </submittedName>
</protein>
<evidence type="ECO:0000313" key="3">
    <source>
        <dbReference type="EMBL" id="GGO47484.1"/>
    </source>
</evidence>
<feature type="transmembrane region" description="Helical" evidence="2">
    <location>
        <begin position="210"/>
        <end position="231"/>
    </location>
</feature>
<comment type="caution">
    <text evidence="3">The sequence shown here is derived from an EMBL/GenBank/DDBJ whole genome shotgun (WGS) entry which is preliminary data.</text>
</comment>
<organism evidence="3 4">
    <name type="scientific">Streptomyces daqingensis</name>
    <dbReference type="NCBI Taxonomy" id="1472640"/>
    <lineage>
        <taxon>Bacteria</taxon>
        <taxon>Bacillati</taxon>
        <taxon>Actinomycetota</taxon>
        <taxon>Actinomycetes</taxon>
        <taxon>Kitasatosporales</taxon>
        <taxon>Streptomycetaceae</taxon>
        <taxon>Streptomyces</taxon>
    </lineage>
</organism>
<keyword evidence="4" id="KW-1185">Reference proteome</keyword>
<dbReference type="RefSeq" id="WP_308424131.1">
    <property type="nucleotide sequence ID" value="NZ_BMMP01000005.1"/>
</dbReference>
<feature type="region of interest" description="Disordered" evidence="1">
    <location>
        <begin position="1"/>
        <end position="23"/>
    </location>
</feature>